<keyword evidence="1" id="KW-0175">Coiled coil</keyword>
<evidence type="ECO:0000256" key="1">
    <source>
        <dbReference type="SAM" id="Coils"/>
    </source>
</evidence>
<evidence type="ECO:0000313" key="4">
    <source>
        <dbReference type="Proteomes" id="UP001150062"/>
    </source>
</evidence>
<gene>
    <name evidence="3" type="ORF">M0813_04057</name>
</gene>
<dbReference type="InterPro" id="IPR029062">
    <property type="entry name" value="Class_I_gatase-like"/>
</dbReference>
<dbReference type="Gene3D" id="3.30.710.10">
    <property type="entry name" value="Potassium Channel Kv1.1, Chain A"/>
    <property type="match status" value="1"/>
</dbReference>
<dbReference type="EMBL" id="JAOAOG010000271">
    <property type="protein sequence ID" value="KAJ6234254.1"/>
    <property type="molecule type" value="Genomic_DNA"/>
</dbReference>
<reference evidence="3" key="1">
    <citation type="submission" date="2022-08" db="EMBL/GenBank/DDBJ databases">
        <title>Novel sulfate-reducing endosymbionts in the free-living metamonad Anaeramoeba.</title>
        <authorList>
            <person name="Jerlstrom-Hultqvist J."/>
            <person name="Cepicka I."/>
            <person name="Gallot-Lavallee L."/>
            <person name="Salas-Leiva D."/>
            <person name="Curtis B.A."/>
            <person name="Zahonova K."/>
            <person name="Pipaliya S."/>
            <person name="Dacks J."/>
            <person name="Roger A.J."/>
        </authorList>
    </citation>
    <scope>NUCLEOTIDE SEQUENCE</scope>
    <source>
        <strain evidence="3">Schooner1</strain>
    </source>
</reference>
<name>A0ABQ8XSA5_9EUKA</name>
<dbReference type="SUPFAM" id="SSF52317">
    <property type="entry name" value="Class I glutamine amidotransferase-like"/>
    <property type="match status" value="1"/>
</dbReference>
<dbReference type="PROSITE" id="PS50097">
    <property type="entry name" value="BTB"/>
    <property type="match status" value="1"/>
</dbReference>
<dbReference type="InterPro" id="IPR011333">
    <property type="entry name" value="SKP1/BTB/POZ_sf"/>
</dbReference>
<protein>
    <submittedName>
        <fullName evidence="3">Btb (Poz) domain-containing 2a-related</fullName>
    </submittedName>
</protein>
<sequence>MKSLQDHLSNFINCNELADVKFLIGKKKKEMYGHQLILSINSEMWKSMFYTMKWSEMDNKKIAVVKVPEQDPKIFAKFLQYCYTGSVKLTTESVLPLYKLSDKYMMEDLKELCVHFLESSIIKNKCFQFYEKILEMNDKNLLEWIMTVIKKNSRYFFSPKGAFYGVKFQTLKRLLKNPNYDCHEIKLFQRIEEIKLKFAEKCKLLKLLHFDLIGSKGIKKIKKTELGVFWIKREKRKREKQLEIQKKILKKKILCLKNTKLYSMLTKSLRFRKATHEEKCRSTKAPLRADQVRVLIMTTTTYPKYLNDIMESIFSQGILRKNVSVLNVNLKTVTLNDLRIYDSIFVFSYKPLKKAKYYGNLLANFVKLGKGIVICASDCLREKHERSLQGEITSLEYLPFQQGKLIHQKQASLGKVHHPDHPIMKGVESFDGGSDSFRINTKLISPEATVIAEWSDGIPLIALKKNQIENDLQGNVIVLNIWPVSDSVRNNKTFWLQNTDGKKIISNSILYSVNF</sequence>
<dbReference type="InterPro" id="IPR000210">
    <property type="entry name" value="BTB/POZ_dom"/>
</dbReference>
<comment type="caution">
    <text evidence="3">The sequence shown here is derived from an EMBL/GenBank/DDBJ whole genome shotgun (WGS) entry which is preliminary data.</text>
</comment>
<dbReference type="SUPFAM" id="SSF54695">
    <property type="entry name" value="POZ domain"/>
    <property type="match status" value="1"/>
</dbReference>
<dbReference type="SMART" id="SM00225">
    <property type="entry name" value="BTB"/>
    <property type="match status" value="1"/>
</dbReference>
<dbReference type="PANTHER" id="PTHR45774">
    <property type="entry name" value="BTB/POZ DOMAIN-CONTAINING"/>
    <property type="match status" value="1"/>
</dbReference>
<feature type="domain" description="BTB" evidence="2">
    <location>
        <begin position="18"/>
        <end position="91"/>
    </location>
</feature>
<evidence type="ECO:0000259" key="2">
    <source>
        <dbReference type="PROSITE" id="PS50097"/>
    </source>
</evidence>
<proteinExistence type="predicted"/>
<dbReference type="PANTHER" id="PTHR45774:SF3">
    <property type="entry name" value="BTB (POZ) DOMAIN-CONTAINING 2B-RELATED"/>
    <property type="match status" value="1"/>
</dbReference>
<dbReference type="Pfam" id="PF00651">
    <property type="entry name" value="BTB"/>
    <property type="match status" value="1"/>
</dbReference>
<dbReference type="Proteomes" id="UP001150062">
    <property type="component" value="Unassembled WGS sequence"/>
</dbReference>
<organism evidence="3 4">
    <name type="scientific">Anaeramoeba flamelloides</name>
    <dbReference type="NCBI Taxonomy" id="1746091"/>
    <lineage>
        <taxon>Eukaryota</taxon>
        <taxon>Metamonada</taxon>
        <taxon>Anaeramoebidae</taxon>
        <taxon>Anaeramoeba</taxon>
    </lineage>
</organism>
<accession>A0ABQ8XSA5</accession>
<feature type="coiled-coil region" evidence="1">
    <location>
        <begin position="232"/>
        <end position="259"/>
    </location>
</feature>
<keyword evidence="4" id="KW-1185">Reference proteome</keyword>
<evidence type="ECO:0000313" key="3">
    <source>
        <dbReference type="EMBL" id="KAJ6234254.1"/>
    </source>
</evidence>